<keyword evidence="16 22" id="KW-0408">Iron</keyword>
<evidence type="ECO:0000256" key="9">
    <source>
        <dbReference type="ARBA" id="ARBA00022723"/>
    </source>
</evidence>
<name>A0A8C0X641_CASCN</name>
<dbReference type="SUPFAM" id="SSF53850">
    <property type="entry name" value="Periplasmic binding protein-like II"/>
    <property type="match status" value="2"/>
</dbReference>
<evidence type="ECO:0000256" key="5">
    <source>
        <dbReference type="ARBA" id="ARBA00022448"/>
    </source>
</evidence>
<evidence type="ECO:0000256" key="7">
    <source>
        <dbReference type="ARBA" id="ARBA00022525"/>
    </source>
</evidence>
<dbReference type="CDD" id="cd13618">
    <property type="entry name" value="PBP2_transferrin_N"/>
    <property type="match status" value="1"/>
</dbReference>
<evidence type="ECO:0000256" key="10">
    <source>
        <dbReference type="ARBA" id="ARBA00022729"/>
    </source>
</evidence>
<feature type="binding site" evidence="21">
    <location>
        <position position="99"/>
    </location>
    <ligand>
        <name>hydrogencarbonate</name>
        <dbReference type="ChEBI" id="CHEBI:17544"/>
        <label>1</label>
    </ligand>
</feature>
<evidence type="ECO:0000256" key="4">
    <source>
        <dbReference type="ARBA" id="ARBA00018107"/>
    </source>
</evidence>
<feature type="binding site" evidence="21">
    <location>
        <position position="440"/>
    </location>
    <ligand>
        <name>hydrogencarbonate</name>
        <dbReference type="ChEBI" id="CHEBI:17544"/>
        <label>1</label>
    </ligand>
</feature>
<dbReference type="GO" id="GO:0055037">
    <property type="term" value="C:recycling endosome"/>
    <property type="evidence" value="ECO:0007669"/>
    <property type="project" value="TreeGrafter"/>
</dbReference>
<evidence type="ECO:0000256" key="1">
    <source>
        <dbReference type="ARBA" id="ARBA00002831"/>
    </source>
</evidence>
<feature type="disulfide bond" evidence="23">
    <location>
        <begin position="456"/>
        <end position="650"/>
    </location>
</feature>
<dbReference type="GO" id="GO:0019731">
    <property type="term" value="P:antibacterial humoral response"/>
    <property type="evidence" value="ECO:0007669"/>
    <property type="project" value="TreeGrafter"/>
</dbReference>
<dbReference type="AlphaFoldDB" id="A0A8C0X641"/>
<evidence type="ECO:0000256" key="21">
    <source>
        <dbReference type="PIRSR" id="PIRSR002549-2"/>
    </source>
</evidence>
<feature type="binding site" evidence="21">
    <location>
        <position position="92"/>
    </location>
    <ligand>
        <name>hydrogencarbonate</name>
        <dbReference type="ChEBI" id="CHEBI:17544"/>
        <label>1</label>
    </ligand>
</feature>
<evidence type="ECO:0000256" key="18">
    <source>
        <dbReference type="ARBA" id="ARBA00023157"/>
    </source>
</evidence>
<dbReference type="PROSITE" id="PS51408">
    <property type="entry name" value="TRANSFERRIN_LIKE_4"/>
    <property type="match status" value="2"/>
</dbReference>
<feature type="disulfide bond" evidence="23">
    <location>
        <begin position="333"/>
        <end position="346"/>
    </location>
</feature>
<feature type="binding site" evidence="21">
    <location>
        <position position="441"/>
    </location>
    <ligand>
        <name>hydrogencarbonate</name>
        <dbReference type="ChEBI" id="CHEBI:17544"/>
        <label>1</label>
    </ligand>
</feature>
<feature type="binding site" evidence="21">
    <location>
        <position position="98"/>
    </location>
    <ligand>
        <name>hydrogencarbonate</name>
        <dbReference type="ChEBI" id="CHEBI:17544"/>
        <label>1</label>
    </ligand>
</feature>
<dbReference type="GO" id="GO:0046872">
    <property type="term" value="F:metal ion binding"/>
    <property type="evidence" value="ECO:0007669"/>
    <property type="project" value="UniProtKB-KW"/>
</dbReference>
<keyword evidence="10" id="KW-0732">Signal</keyword>
<dbReference type="GO" id="GO:0006508">
    <property type="term" value="P:proteolysis"/>
    <property type="evidence" value="ECO:0007669"/>
    <property type="project" value="UniProtKB-KW"/>
</dbReference>
<dbReference type="PANTHER" id="PTHR11485">
    <property type="entry name" value="TRANSFERRIN"/>
    <property type="match status" value="1"/>
</dbReference>
<dbReference type="Gene3D" id="3.40.190.10">
    <property type="entry name" value="Periplasmic binding protein-like II"/>
    <property type="match status" value="4"/>
</dbReference>
<evidence type="ECO:0000256" key="17">
    <source>
        <dbReference type="ARBA" id="ARBA00023065"/>
    </source>
</evidence>
<keyword evidence="17" id="KW-0406">Ion transport</keyword>
<evidence type="ECO:0000256" key="2">
    <source>
        <dbReference type="ARBA" id="ARBA00003194"/>
    </source>
</evidence>
<feature type="binding site" evidence="22">
    <location>
        <position position="408"/>
    </location>
    <ligand>
        <name>Fe(3+)</name>
        <dbReference type="ChEBI" id="CHEBI:29034"/>
        <label>1</label>
    </ligand>
</feature>
<accession>A0A8C0X641</accession>
<feature type="disulfide bond" evidence="23">
    <location>
        <begin position="600"/>
        <end position="605"/>
    </location>
</feature>
<feature type="binding site" evidence="21">
    <location>
        <position position="434"/>
    </location>
    <ligand>
        <name>hydrogencarbonate</name>
        <dbReference type="ChEBI" id="CHEBI:17544"/>
        <label>1</label>
    </ligand>
</feature>
<evidence type="ECO:0000256" key="6">
    <source>
        <dbReference type="ARBA" id="ARBA00022496"/>
    </source>
</evidence>
<comment type="similarity">
    <text evidence="20">Belongs to the transferrin family.</text>
</comment>
<dbReference type="InterPro" id="IPR016357">
    <property type="entry name" value="Transferrin"/>
</dbReference>
<feature type="disulfide bond" evidence="23">
    <location>
        <begin position="466"/>
        <end position="480"/>
    </location>
</feature>
<keyword evidence="15" id="KW-0391">Immunity</keyword>
<comment type="function">
    <text evidence="2">The lactotransferrin transferrin-like domain 1 functions as a serine protease of the peptidase S60 family that cuts arginine rich regions. This function contributes to the antimicrobial activity. Shows a preferential cleavage at -Arg-Ser-Arg-Arg-|- and -Arg-Arg-Ser-Arg-|-, and of Z-Phe-Arg-|-aminomethylcoumarin sites.</text>
</comment>
<feature type="disulfide bond" evidence="23">
    <location>
        <begin position="477"/>
        <end position="490"/>
    </location>
</feature>
<feature type="disulfide bond" evidence="23">
    <location>
        <begin position="132"/>
        <end position="148"/>
    </location>
</feature>
<keyword evidence="12" id="KW-0378">Hydrolase</keyword>
<feature type="domain" description="Transferrin-like" evidence="24">
    <location>
        <begin position="320"/>
        <end position="649"/>
    </location>
</feature>
<keyword evidence="8" id="KW-0645">Protease</keyword>
<comment type="function">
    <text evidence="1">Transferrins are iron binding transport proteins which can bind two Fe(3+) ions in association with the binding of an anion, usually bicarbonate.</text>
</comment>
<evidence type="ECO:0000256" key="11">
    <source>
        <dbReference type="ARBA" id="ARBA00022737"/>
    </source>
</evidence>
<evidence type="ECO:0000256" key="13">
    <source>
        <dbReference type="ARBA" id="ARBA00022825"/>
    </source>
</evidence>
<dbReference type="GO" id="GO:0001503">
    <property type="term" value="P:ossification"/>
    <property type="evidence" value="ECO:0007669"/>
    <property type="project" value="UniProtKB-KW"/>
</dbReference>
<feature type="binding site" evidence="22">
    <location>
        <position position="501"/>
    </location>
    <ligand>
        <name>Fe(3+)</name>
        <dbReference type="ChEBI" id="CHEBI:29034"/>
        <label>2</label>
    </ligand>
</feature>
<dbReference type="CDD" id="cd13617">
    <property type="entry name" value="PBP2_transferrin_C"/>
    <property type="match status" value="1"/>
</dbReference>
<feature type="disulfide bond" evidence="23">
    <location>
        <begin position="323"/>
        <end position="355"/>
    </location>
</feature>
<organism evidence="25">
    <name type="scientific">Castor canadensis</name>
    <name type="common">American beaver</name>
    <dbReference type="NCBI Taxonomy" id="51338"/>
    <lineage>
        <taxon>Eukaryota</taxon>
        <taxon>Metazoa</taxon>
        <taxon>Chordata</taxon>
        <taxon>Craniata</taxon>
        <taxon>Vertebrata</taxon>
        <taxon>Euteleostomi</taxon>
        <taxon>Mammalia</taxon>
        <taxon>Eutheria</taxon>
        <taxon>Euarchontoglires</taxon>
        <taxon>Glires</taxon>
        <taxon>Rodentia</taxon>
        <taxon>Castorimorpha</taxon>
        <taxon>Castoridae</taxon>
        <taxon>Castor</taxon>
    </lineage>
</organism>
<dbReference type="PANTHER" id="PTHR11485:SF55">
    <property type="entry name" value="LACTOTRANSFERRIN"/>
    <property type="match status" value="1"/>
</dbReference>
<dbReference type="GO" id="GO:0005615">
    <property type="term" value="C:extracellular space"/>
    <property type="evidence" value="ECO:0007669"/>
    <property type="project" value="InterPro"/>
</dbReference>
<dbReference type="PIRSF" id="PIRSF002549">
    <property type="entry name" value="Transferrin"/>
    <property type="match status" value="1"/>
</dbReference>
<dbReference type="FunFam" id="3.40.190.10:FF:000105">
    <property type="entry name" value="Serotransferrin"/>
    <property type="match status" value="1"/>
</dbReference>
<dbReference type="SMART" id="SM00094">
    <property type="entry name" value="TR_FER"/>
    <property type="match status" value="2"/>
</dbReference>
<dbReference type="FunFam" id="3.40.190.10:FF:000095">
    <property type="entry name" value="Lactotransferrin"/>
    <property type="match status" value="1"/>
</dbReference>
<feature type="binding site" evidence="21">
    <location>
        <position position="96"/>
    </location>
    <ligand>
        <name>hydrogencarbonate</name>
        <dbReference type="ChEBI" id="CHEBI:17544"/>
        <label>1</label>
    </ligand>
</feature>
<evidence type="ECO:0000256" key="15">
    <source>
        <dbReference type="ARBA" id="ARBA00022859"/>
    </source>
</evidence>
<evidence type="ECO:0000256" key="14">
    <source>
        <dbReference type="ARBA" id="ARBA00022855"/>
    </source>
</evidence>
<keyword evidence="6" id="KW-0410">Iron transport</keyword>
<evidence type="ECO:0000256" key="16">
    <source>
        <dbReference type="ARBA" id="ARBA00023004"/>
    </source>
</evidence>
<dbReference type="Pfam" id="PF00405">
    <property type="entry name" value="Transferrin"/>
    <property type="match status" value="2"/>
</dbReference>
<evidence type="ECO:0000256" key="3">
    <source>
        <dbReference type="ARBA" id="ARBA00004613"/>
    </source>
</evidence>
<keyword evidence="11" id="KW-0677">Repeat</keyword>
<keyword evidence="5" id="KW-0813">Transport</keyword>
<protein>
    <recommendedName>
        <fullName evidence="4">Lactotransferrin</fullName>
    </recommendedName>
</protein>
<keyword evidence="18 23" id="KW-1015">Disulfide bond</keyword>
<comment type="subcellular location">
    <subcellularLocation>
        <location evidence="3">Secreted</location>
    </subcellularLocation>
</comment>
<feature type="binding site" evidence="21">
    <location>
        <position position="438"/>
    </location>
    <ligand>
        <name>hydrogencarbonate</name>
        <dbReference type="ChEBI" id="CHEBI:17544"/>
        <label>1</label>
    </ligand>
</feature>
<proteinExistence type="inferred from homology"/>
<dbReference type="GO" id="GO:0006826">
    <property type="term" value="P:iron ion transport"/>
    <property type="evidence" value="ECO:0007669"/>
    <property type="project" value="UniProtKB-KW"/>
</dbReference>
<evidence type="ECO:0000313" key="25">
    <source>
        <dbReference type="Ensembl" id="ENSCCNP00000020896.1"/>
    </source>
</evidence>
<dbReference type="PROSITE" id="PS00207">
    <property type="entry name" value="TRANSFERRIN_LIKE_3"/>
    <property type="match status" value="2"/>
</dbReference>
<feature type="disulfide bond" evidence="23">
    <location>
        <begin position="206"/>
        <end position="220"/>
    </location>
</feature>
<dbReference type="GO" id="GO:0008236">
    <property type="term" value="F:serine-type peptidase activity"/>
    <property type="evidence" value="ECO:0007669"/>
    <property type="project" value="UniProtKB-KW"/>
</dbReference>
<feature type="domain" description="Transferrin-like" evidence="24">
    <location>
        <begin position="1"/>
        <end position="308"/>
    </location>
</feature>
<dbReference type="InterPro" id="IPR018195">
    <property type="entry name" value="Transferrin_Fe_BS"/>
</dbReference>
<dbReference type="Ensembl" id="ENSCCNT00000026947.1">
    <property type="protein sequence ID" value="ENSCCNP00000020896.1"/>
    <property type="gene ID" value="ENSCCNG00000020780.1"/>
</dbReference>
<feature type="disulfide bond" evidence="23">
    <location>
        <begin position="432"/>
        <end position="507"/>
    </location>
</feature>
<feature type="disulfide bond" evidence="23">
    <location>
        <begin position="548"/>
        <end position="562"/>
    </location>
</feature>
<keyword evidence="9 22" id="KW-0479">Metal-binding</keyword>
<dbReference type="GO" id="GO:0005769">
    <property type="term" value="C:early endosome"/>
    <property type="evidence" value="ECO:0007669"/>
    <property type="project" value="TreeGrafter"/>
</dbReference>
<feature type="disulfide bond" evidence="23">
    <location>
        <begin position="90"/>
        <end position="173"/>
    </location>
</feature>
<dbReference type="InterPro" id="IPR001156">
    <property type="entry name" value="Transferrin-like_dom"/>
</dbReference>
<dbReference type="PRINTS" id="PR00422">
    <property type="entry name" value="TRANSFERRIN"/>
</dbReference>
<evidence type="ECO:0000256" key="23">
    <source>
        <dbReference type="PIRSR" id="PIRSR002549-4"/>
    </source>
</evidence>
<feature type="binding site" evidence="22">
    <location>
        <position position="370"/>
    </location>
    <ligand>
        <name>Fe(3+)</name>
        <dbReference type="ChEBI" id="CHEBI:29034"/>
        <label>1</label>
    </ligand>
</feature>
<evidence type="ECO:0000256" key="12">
    <source>
        <dbReference type="ARBA" id="ARBA00022801"/>
    </source>
</evidence>
<feature type="binding site" evidence="22">
    <location>
        <position position="570"/>
    </location>
    <ligand>
        <name>Fe(3+)</name>
        <dbReference type="ChEBI" id="CHEBI:29034"/>
        <label>1</label>
    </ligand>
</feature>
<evidence type="ECO:0000256" key="20">
    <source>
        <dbReference type="PIRNR" id="PIRNR002549"/>
    </source>
</evidence>
<feature type="disulfide bond" evidence="23">
    <location>
        <begin position="145"/>
        <end position="156"/>
    </location>
</feature>
<sequence>MSKIGGLPLSCIKRKSFRQCMQAIATNKADAMTLGVDLLLEAGQLPYRLRPIAAEVYGTKAQPQTQFYAVVVAKNSSRFRLNQLEGLRSCHTGLGRTAGWNIPMGTLRLFLDWKGPSEPLEAAVARFFSSSCVPGADGSRFPNLCRLCVGTGANKCAFSSREPYFGNAGAFKCLRDGAGDVAFITENTLFEVLPDKTERDQYKLLCPDNTWKPVDQYKECHLARIPSRAVVARSEDSKEDFIWAFLQQAQEKFGKNKSSSFQLFGSPVGKKDLLFKDSAIGFLRVPKKIDSELYLGSGYLTSIQNLQKSKEDVAARQSQVVWCPVGSEELSKCDQWSTVSNGLVTCASAPTTEDCISQILKGKADGMSLDGGFIYVAGKCGLVPVLAENQQSQKSSGSDCVNRPVEGYLAVAVTRRSNAAITWNSLKGKKSCHTAVGRTAGWNIPIGLLFNQTGSCKFGEFFRESCAPGSDPKSNLCALCIGDENGENKCASNSSERYYGYTGALRCMVEGAGDVAFVKDSTIFQNADGKNTEAWARDLKVEDFELLCLDGTRQPVTEAKSCHLAMAPNHAVISRKDKAVFLEQVLLQQQAQFGRNGNRCPRDFCLFHSETKNLLFNDNTECLAKLHGKTTYTKYLGQQYVTATSTLEKCSTPVSGPWVASLRKSWVKVKVQGQSAYRNTNSQTFRKHILTRKIYF</sequence>
<evidence type="ECO:0000256" key="19">
    <source>
        <dbReference type="ARBA" id="ARBA00023180"/>
    </source>
</evidence>
<evidence type="ECO:0000259" key="24">
    <source>
        <dbReference type="PROSITE" id="PS51408"/>
    </source>
</evidence>
<keyword evidence="14" id="KW-0892">Osteogenesis</keyword>
<keyword evidence="19" id="KW-0325">Glycoprotein</keyword>
<dbReference type="GO" id="GO:0005886">
    <property type="term" value="C:plasma membrane"/>
    <property type="evidence" value="ECO:0007669"/>
    <property type="project" value="TreeGrafter"/>
</dbReference>
<evidence type="ECO:0000256" key="22">
    <source>
        <dbReference type="PIRSR" id="PIRSR002549-3"/>
    </source>
</evidence>
<keyword evidence="7" id="KW-0964">Secreted</keyword>
<feature type="disulfide bond" evidence="23">
    <location>
        <begin position="400"/>
        <end position="622"/>
    </location>
</feature>
<gene>
    <name evidence="25" type="primary">Ltf</name>
</gene>
<evidence type="ECO:0000256" key="8">
    <source>
        <dbReference type="ARBA" id="ARBA00022670"/>
    </source>
</evidence>
<reference evidence="25" key="1">
    <citation type="submission" date="2023-09" db="UniProtKB">
        <authorList>
            <consortium name="Ensembl"/>
        </authorList>
    </citation>
    <scope>IDENTIFICATION</scope>
</reference>
<keyword evidence="13" id="KW-0720">Serine protease</keyword>